<proteinExistence type="predicted"/>
<name>H8H0F7_DEIGI</name>
<organism evidence="1 2">
    <name type="scientific">Deinococcus gobiensis (strain DSM 21396 / JCM 16679 / CGMCC 1.7299 / I-0)</name>
    <dbReference type="NCBI Taxonomy" id="745776"/>
    <lineage>
        <taxon>Bacteria</taxon>
        <taxon>Thermotogati</taxon>
        <taxon>Deinococcota</taxon>
        <taxon>Deinococci</taxon>
        <taxon>Deinococcales</taxon>
        <taxon>Deinococcaceae</taxon>
        <taxon>Deinococcus</taxon>
    </lineage>
</organism>
<geneLocation type="plasmid" evidence="1 2">
    <name>P1</name>
</geneLocation>
<dbReference type="AlphaFoldDB" id="H8H0F7"/>
<evidence type="ECO:0000313" key="2">
    <source>
        <dbReference type="Proteomes" id="UP000007575"/>
    </source>
</evidence>
<keyword evidence="2" id="KW-1185">Reference proteome</keyword>
<dbReference type="KEGG" id="dgo:DGo_PA0323"/>
<dbReference type="Proteomes" id="UP000007575">
    <property type="component" value="Plasmid P1"/>
</dbReference>
<protein>
    <submittedName>
        <fullName evidence="1">Uncharacterized protein</fullName>
    </submittedName>
</protein>
<accession>H8H0F7</accession>
<keyword evidence="1" id="KW-0614">Plasmid</keyword>
<gene>
    <name evidence="1" type="ordered locus">DGo_PA0323</name>
</gene>
<reference evidence="1 2" key="1">
    <citation type="journal article" date="2012" name="PLoS ONE">
        <title>Genome sequence and transcriptome analysis of the radioresistant bacterium Deinococcus gobiensis: insights into the extreme environmental adaptations.</title>
        <authorList>
            <person name="Yuan M."/>
            <person name="Chen M."/>
            <person name="Zhang W."/>
            <person name="Lu W."/>
            <person name="Wang J."/>
            <person name="Yang M."/>
            <person name="Zhao P."/>
            <person name="Tang R."/>
            <person name="Li X."/>
            <person name="Hao Y."/>
            <person name="Zhou Z."/>
            <person name="Zhan Y."/>
            <person name="Yu H."/>
            <person name="Teng C."/>
            <person name="Yan Y."/>
            <person name="Ping S."/>
            <person name="Wang Y."/>
            <person name="Lin M."/>
        </authorList>
    </citation>
    <scope>NUCLEOTIDE SEQUENCE [LARGE SCALE GENOMIC DNA]</scope>
    <source>
        <strain evidence="2">DSM 21396 / JCM 16679 / CGMCC 1.7299 / I-0</strain>
        <plasmid evidence="1">P1</plasmid>
    </source>
</reference>
<dbReference type="EMBL" id="CP002192">
    <property type="protein sequence ID" value="AFD27209.1"/>
    <property type="molecule type" value="Genomic_DNA"/>
</dbReference>
<sequence length="43" mass="4833">MSAKGRKNASWQSQSHLRITEAWEEGSLNSVDTQGHVSIKSYK</sequence>
<dbReference type="HOGENOM" id="CLU_3232567_0_0_0"/>
<evidence type="ECO:0000313" key="1">
    <source>
        <dbReference type="EMBL" id="AFD27209.1"/>
    </source>
</evidence>